<dbReference type="PROSITE" id="PS50005">
    <property type="entry name" value="TPR"/>
    <property type="match status" value="1"/>
</dbReference>
<keyword evidence="2" id="KW-0175">Coiled coil</keyword>
<dbReference type="SUPFAM" id="SSF48452">
    <property type="entry name" value="TPR-like"/>
    <property type="match status" value="1"/>
</dbReference>
<feature type="coiled-coil region" evidence="2">
    <location>
        <begin position="219"/>
        <end position="267"/>
    </location>
</feature>
<protein>
    <submittedName>
        <fullName evidence="3">Uncharacterized protein</fullName>
    </submittedName>
</protein>
<dbReference type="PANTHER" id="PTHR12558:SF13">
    <property type="entry name" value="CELL DIVISION CYCLE PROTEIN 27 HOMOLOG"/>
    <property type="match status" value="1"/>
</dbReference>
<dbReference type="PATRIC" id="fig|1117108.3.peg.4650"/>
<name>S9TRK6_PAEAL</name>
<dbReference type="Proteomes" id="UP000015344">
    <property type="component" value="Unassembled WGS sequence"/>
</dbReference>
<dbReference type="GO" id="GO:0012505">
    <property type="term" value="C:endomembrane system"/>
    <property type="evidence" value="ECO:0007669"/>
    <property type="project" value="UniProtKB-ARBA"/>
</dbReference>
<dbReference type="GO" id="GO:0005737">
    <property type="term" value="C:cytoplasm"/>
    <property type="evidence" value="ECO:0007669"/>
    <property type="project" value="UniProtKB-ARBA"/>
</dbReference>
<reference evidence="3 4" key="1">
    <citation type="submission" date="2013-05" db="EMBL/GenBank/DDBJ databases">
        <authorList>
            <person name="Strain E.A."/>
            <person name="Brown E."/>
            <person name="Allard M.W."/>
            <person name="Luo Y.L."/>
        </authorList>
    </citation>
    <scope>NUCLEOTIDE SEQUENCE [LARGE SCALE GENOMIC DNA]</scope>
    <source>
        <strain evidence="3 4">TS-15</strain>
    </source>
</reference>
<proteinExistence type="predicted"/>
<dbReference type="RefSeq" id="WP_021261730.1">
    <property type="nucleotide sequence ID" value="NZ_ATMT01000073.1"/>
</dbReference>
<dbReference type="Pfam" id="PF09295">
    <property type="entry name" value="ChAPs"/>
    <property type="match status" value="1"/>
</dbReference>
<organism evidence="3 4">
    <name type="scientific">Paenibacillus alvei TS-15</name>
    <dbReference type="NCBI Taxonomy" id="1117108"/>
    <lineage>
        <taxon>Bacteria</taxon>
        <taxon>Bacillati</taxon>
        <taxon>Bacillota</taxon>
        <taxon>Bacilli</taxon>
        <taxon>Bacillales</taxon>
        <taxon>Paenibacillaceae</taxon>
        <taxon>Paenibacillus</taxon>
    </lineage>
</organism>
<comment type="caution">
    <text evidence="3">The sequence shown here is derived from an EMBL/GenBank/DDBJ whole genome shotgun (WGS) entry which is preliminary data.</text>
</comment>
<dbReference type="EMBL" id="ATMT01000073">
    <property type="protein sequence ID" value="EPY04941.1"/>
    <property type="molecule type" value="Genomic_DNA"/>
</dbReference>
<dbReference type="AlphaFoldDB" id="S9TRK6"/>
<gene>
    <name evidence="3" type="ORF">PAALTS15_22563</name>
</gene>
<keyword evidence="1" id="KW-0802">TPR repeat</keyword>
<dbReference type="InterPro" id="IPR011990">
    <property type="entry name" value="TPR-like_helical_dom_sf"/>
</dbReference>
<dbReference type="PANTHER" id="PTHR12558">
    <property type="entry name" value="CELL DIVISION CYCLE 16,23,27"/>
    <property type="match status" value="1"/>
</dbReference>
<dbReference type="eggNOG" id="COG0457">
    <property type="taxonomic scope" value="Bacteria"/>
</dbReference>
<evidence type="ECO:0000256" key="2">
    <source>
        <dbReference type="SAM" id="Coils"/>
    </source>
</evidence>
<dbReference type="SMART" id="SM00028">
    <property type="entry name" value="TPR"/>
    <property type="match status" value="3"/>
</dbReference>
<dbReference type="InterPro" id="IPR015374">
    <property type="entry name" value="ChAPs"/>
</dbReference>
<dbReference type="Gene3D" id="1.25.40.10">
    <property type="entry name" value="Tetratricopeptide repeat domain"/>
    <property type="match status" value="1"/>
</dbReference>
<sequence length="322" mass="37743">MSANQKAIEYLESNEYDKSLDLFHEAVRESRNVQSLNNLAWIYLHEECDKETALTLIKEAIELNPSSHFPYNILGEIYVEKEMWQQAADALNQSLIIHPSNEAYNNLAIAKYHLGQIQEASDFFLQCSRNSDYAMYSHVKCLIELGRKIEAKKKLDVFSEDDDDFVGDVEVAELYLELGCFNESIYWFEKGWGQYWKTPDWVSRFVYALCKTQNENRARDILNEVIQQKIEEIKEAHEDDCDEDWTEREKEEHIKQLLDEEKEYEHMFEKISLGFIPSMEFNTSMSSGCYLFGCKRHNHPEYQEFDESSPSGIGAIRLCQLV</sequence>
<feature type="repeat" description="TPR" evidence="1">
    <location>
        <begin position="68"/>
        <end position="101"/>
    </location>
</feature>
<dbReference type="GO" id="GO:0016192">
    <property type="term" value="P:vesicle-mediated transport"/>
    <property type="evidence" value="ECO:0007669"/>
    <property type="project" value="UniProtKB-ARBA"/>
</dbReference>
<accession>S9TRK6</accession>
<dbReference type="GO" id="GO:0032991">
    <property type="term" value="C:protein-containing complex"/>
    <property type="evidence" value="ECO:0007669"/>
    <property type="project" value="UniProtKB-ARBA"/>
</dbReference>
<evidence type="ECO:0000313" key="3">
    <source>
        <dbReference type="EMBL" id="EPY04941.1"/>
    </source>
</evidence>
<evidence type="ECO:0000313" key="4">
    <source>
        <dbReference type="Proteomes" id="UP000015344"/>
    </source>
</evidence>
<dbReference type="InterPro" id="IPR019734">
    <property type="entry name" value="TPR_rpt"/>
</dbReference>
<evidence type="ECO:0000256" key="1">
    <source>
        <dbReference type="PROSITE-ProRule" id="PRU00339"/>
    </source>
</evidence>